<keyword evidence="3" id="KW-1185">Reference proteome</keyword>
<name>A0A251QE64_PRUPE</name>
<reference evidence="2 3" key="1">
    <citation type="journal article" date="2013" name="Nat. Genet.">
        <title>The high-quality draft genome of peach (Prunus persica) identifies unique patterns of genetic diversity, domestication and genome evolution.</title>
        <authorList>
            <consortium name="International Peach Genome Initiative"/>
            <person name="Verde I."/>
            <person name="Abbott A.G."/>
            <person name="Scalabrin S."/>
            <person name="Jung S."/>
            <person name="Shu S."/>
            <person name="Marroni F."/>
            <person name="Zhebentyayeva T."/>
            <person name="Dettori M.T."/>
            <person name="Grimwood J."/>
            <person name="Cattonaro F."/>
            <person name="Zuccolo A."/>
            <person name="Rossini L."/>
            <person name="Jenkins J."/>
            <person name="Vendramin E."/>
            <person name="Meisel L.A."/>
            <person name="Decroocq V."/>
            <person name="Sosinski B."/>
            <person name="Prochnik S."/>
            <person name="Mitros T."/>
            <person name="Policriti A."/>
            <person name="Cipriani G."/>
            <person name="Dondini L."/>
            <person name="Ficklin S."/>
            <person name="Goodstein D.M."/>
            <person name="Xuan P."/>
            <person name="Del Fabbro C."/>
            <person name="Aramini V."/>
            <person name="Copetti D."/>
            <person name="Gonzalez S."/>
            <person name="Horner D.S."/>
            <person name="Falchi R."/>
            <person name="Lucas S."/>
            <person name="Mica E."/>
            <person name="Maldonado J."/>
            <person name="Lazzari B."/>
            <person name="Bielenberg D."/>
            <person name="Pirona R."/>
            <person name="Miculan M."/>
            <person name="Barakat A."/>
            <person name="Testolin R."/>
            <person name="Stella A."/>
            <person name="Tartarini S."/>
            <person name="Tonutti P."/>
            <person name="Arus P."/>
            <person name="Orellana A."/>
            <person name="Wells C."/>
            <person name="Main D."/>
            <person name="Vizzotto G."/>
            <person name="Silva H."/>
            <person name="Salamini F."/>
            <person name="Schmutz J."/>
            <person name="Morgante M."/>
            <person name="Rokhsar D.S."/>
        </authorList>
    </citation>
    <scope>NUCLEOTIDE SEQUENCE [LARGE SCALE GENOMIC DNA]</scope>
    <source>
        <strain evidence="3">cv. Nemared</strain>
    </source>
</reference>
<dbReference type="SUPFAM" id="SSF52058">
    <property type="entry name" value="L domain-like"/>
    <property type="match status" value="1"/>
</dbReference>
<dbReference type="PANTHER" id="PTHR36766:SF70">
    <property type="entry name" value="DISEASE RESISTANCE PROTEIN RGA4"/>
    <property type="match status" value="1"/>
</dbReference>
<dbReference type="Gramene" id="ONI20965">
    <property type="protein sequence ID" value="ONI20965"/>
    <property type="gene ID" value="PRUPE_2G043100"/>
</dbReference>
<keyword evidence="1" id="KW-0611">Plant defense</keyword>
<dbReference type="EMBL" id="CM007652">
    <property type="protein sequence ID" value="ONI20965.1"/>
    <property type="molecule type" value="Genomic_DNA"/>
</dbReference>
<evidence type="ECO:0000313" key="2">
    <source>
        <dbReference type="EMBL" id="ONI20965.1"/>
    </source>
</evidence>
<dbReference type="PANTHER" id="PTHR36766">
    <property type="entry name" value="PLANT BROAD-SPECTRUM MILDEW RESISTANCE PROTEIN RPW8"/>
    <property type="match status" value="1"/>
</dbReference>
<dbReference type="Proteomes" id="UP000006882">
    <property type="component" value="Chromosome G2"/>
</dbReference>
<organism evidence="2 3">
    <name type="scientific">Prunus persica</name>
    <name type="common">Peach</name>
    <name type="synonym">Amygdalus persica</name>
    <dbReference type="NCBI Taxonomy" id="3760"/>
    <lineage>
        <taxon>Eukaryota</taxon>
        <taxon>Viridiplantae</taxon>
        <taxon>Streptophyta</taxon>
        <taxon>Embryophyta</taxon>
        <taxon>Tracheophyta</taxon>
        <taxon>Spermatophyta</taxon>
        <taxon>Magnoliopsida</taxon>
        <taxon>eudicotyledons</taxon>
        <taxon>Gunneridae</taxon>
        <taxon>Pentapetalae</taxon>
        <taxon>rosids</taxon>
        <taxon>fabids</taxon>
        <taxon>Rosales</taxon>
        <taxon>Rosaceae</taxon>
        <taxon>Amygdaloideae</taxon>
        <taxon>Amygdaleae</taxon>
        <taxon>Prunus</taxon>
    </lineage>
</organism>
<dbReference type="GO" id="GO:0006952">
    <property type="term" value="P:defense response"/>
    <property type="evidence" value="ECO:0007669"/>
    <property type="project" value="UniProtKB-KW"/>
</dbReference>
<sequence>MDVLCGSVNQLRLEFLPHEMLAKLTSLERLGIIESCDSMRTFPLGIFPKLWFLNFRKCQNLESFSIEGVDKNLRDLYIEDCPNLGGLPASNLNHFMINGCNNLKSFPERIHTLTALRGLVIYDLPNLVSFAECGLPPNLRDFSIDNCCERLRPSSVGEYWGLQGLFSLEEFSIGGRGSDDILERLFKEQLLPPNLHTLHINTLSSLKSLDINGLGHLTSLQQLHISGCDSLEFLPRLRHLTCFQQLHIYSCPSLEFLPEEGLPPSLSSLSISDCSALEKRTGYLLLESFSFARLLYCHFWGRVYHCI</sequence>
<evidence type="ECO:0000256" key="1">
    <source>
        <dbReference type="ARBA" id="ARBA00022821"/>
    </source>
</evidence>
<dbReference type="InterPro" id="IPR032675">
    <property type="entry name" value="LRR_dom_sf"/>
</dbReference>
<gene>
    <name evidence="2" type="ORF">PRUPE_2G043100</name>
</gene>
<accession>A0A251QE64</accession>
<protein>
    <submittedName>
        <fullName evidence="2">Uncharacterized protein</fullName>
    </submittedName>
</protein>
<dbReference type="AlphaFoldDB" id="A0A251QE64"/>
<dbReference type="Gene3D" id="3.80.10.10">
    <property type="entry name" value="Ribonuclease Inhibitor"/>
    <property type="match status" value="2"/>
</dbReference>
<evidence type="ECO:0000313" key="3">
    <source>
        <dbReference type="Proteomes" id="UP000006882"/>
    </source>
</evidence>
<proteinExistence type="predicted"/>